<comment type="caution">
    <text evidence="3">The sequence shown here is derived from an EMBL/GenBank/DDBJ whole genome shotgun (WGS) entry which is preliminary data.</text>
</comment>
<keyword evidence="3" id="KW-0328">Glycosyltransferase</keyword>
<dbReference type="Pfam" id="PF18912">
    <property type="entry name" value="DZR_2"/>
    <property type="match status" value="1"/>
</dbReference>
<accession>A0A0D1K4V2</accession>
<dbReference type="InterPro" id="IPR044005">
    <property type="entry name" value="DZR_2"/>
</dbReference>
<evidence type="ECO:0000256" key="1">
    <source>
        <dbReference type="ARBA" id="ARBA00008007"/>
    </source>
</evidence>
<dbReference type="InterPro" id="IPR051910">
    <property type="entry name" value="ComF/GntX_DNA_util-trans"/>
</dbReference>
<evidence type="ECO:0000313" key="3">
    <source>
        <dbReference type="EMBL" id="KIU28588.1"/>
    </source>
</evidence>
<feature type="domain" description="Double zinc ribbon" evidence="2">
    <location>
        <begin position="27"/>
        <end position="82"/>
    </location>
</feature>
<gene>
    <name evidence="3" type="ORF">SR41_07605</name>
</gene>
<dbReference type="PANTHER" id="PTHR47505:SF1">
    <property type="entry name" value="DNA UTILIZATION PROTEIN YHGH"/>
    <property type="match status" value="1"/>
</dbReference>
<comment type="similarity">
    <text evidence="1">Belongs to the ComF/GntX family.</text>
</comment>
<organism evidence="3 4">
    <name type="scientific">Sphingomonas melonis</name>
    <dbReference type="NCBI Taxonomy" id="152682"/>
    <lineage>
        <taxon>Bacteria</taxon>
        <taxon>Pseudomonadati</taxon>
        <taxon>Pseudomonadota</taxon>
        <taxon>Alphaproteobacteria</taxon>
        <taxon>Sphingomonadales</taxon>
        <taxon>Sphingomonadaceae</taxon>
        <taxon>Sphingomonas</taxon>
    </lineage>
</organism>
<dbReference type="PANTHER" id="PTHR47505">
    <property type="entry name" value="DNA UTILIZATION PROTEIN YHGH"/>
    <property type="match status" value="1"/>
</dbReference>
<evidence type="ECO:0000259" key="2">
    <source>
        <dbReference type="Pfam" id="PF18912"/>
    </source>
</evidence>
<dbReference type="Proteomes" id="UP000033203">
    <property type="component" value="Unassembled WGS sequence"/>
</dbReference>
<keyword evidence="3" id="KW-0808">Transferase</keyword>
<dbReference type="InterPro" id="IPR000836">
    <property type="entry name" value="PRTase_dom"/>
</dbReference>
<dbReference type="SUPFAM" id="SSF53271">
    <property type="entry name" value="PRTase-like"/>
    <property type="match status" value="1"/>
</dbReference>
<dbReference type="Gene3D" id="3.40.50.2020">
    <property type="match status" value="1"/>
</dbReference>
<protein>
    <submittedName>
        <fullName evidence="3">Amidophosphoribosyltransferase</fullName>
    </submittedName>
</protein>
<dbReference type="InterPro" id="IPR029057">
    <property type="entry name" value="PRTase-like"/>
</dbReference>
<name>A0A0D1K4V2_9SPHN</name>
<reference evidence="3 4" key="1">
    <citation type="submission" date="2015-01" db="EMBL/GenBank/DDBJ databases">
        <title>Genome of Sphingomonas taxi strain 30a.</title>
        <authorList>
            <person name="Eevers N."/>
            <person name="Van Hamme J."/>
            <person name="Bottos E."/>
            <person name="Weyens N."/>
            <person name="Vangronsveld J."/>
        </authorList>
    </citation>
    <scope>NUCLEOTIDE SEQUENCE [LARGE SCALE GENOMIC DNA]</scope>
    <source>
        <strain evidence="3 4">30a</strain>
    </source>
</reference>
<evidence type="ECO:0000313" key="4">
    <source>
        <dbReference type="Proteomes" id="UP000033203"/>
    </source>
</evidence>
<dbReference type="GO" id="GO:0016757">
    <property type="term" value="F:glycosyltransferase activity"/>
    <property type="evidence" value="ECO:0007669"/>
    <property type="project" value="UniProtKB-KW"/>
</dbReference>
<dbReference type="CDD" id="cd06223">
    <property type="entry name" value="PRTases_typeI"/>
    <property type="match status" value="1"/>
</dbReference>
<dbReference type="AlphaFoldDB" id="A0A0D1K4V2"/>
<sequence length="253" mass="26887">MSRFAPRIAASAWKGLAGGVGVLVAQALPPRCPGCGEPVAADHRFCAACWSSLHLIGPPWCATCNLPFTHAMGEGVQCAACLADPPRHRGVRAAVAYGLIARQLALRLKYGGRMGIATTMAQRIAPLMPADVDLLVPVPLHRWRLWSRGYNQAGLIAASLARETGLRHDPFALTRRRRTAALRGMGRKARARAVKGAFAVPDPARVRGLHIGLVDDVYTSGATTDACTAVLLRAGAASVTILCWARVISESDD</sequence>
<dbReference type="EMBL" id="JXTP01000028">
    <property type="protein sequence ID" value="KIU28588.1"/>
    <property type="molecule type" value="Genomic_DNA"/>
</dbReference>
<dbReference type="PATRIC" id="fig|1549858.7.peg.333"/>
<proteinExistence type="inferred from homology"/>